<name>A0A8X7SDS5_BRACI</name>
<evidence type="ECO:0000313" key="3">
    <source>
        <dbReference type="Proteomes" id="UP000886595"/>
    </source>
</evidence>
<gene>
    <name evidence="2" type="ORF">Bca52824_030730</name>
</gene>
<keyword evidence="1" id="KW-0812">Transmembrane</keyword>
<reference evidence="2 3" key="1">
    <citation type="submission" date="2020-02" db="EMBL/GenBank/DDBJ databases">
        <authorList>
            <person name="Ma Q."/>
            <person name="Huang Y."/>
            <person name="Song X."/>
            <person name="Pei D."/>
        </authorList>
    </citation>
    <scope>NUCLEOTIDE SEQUENCE [LARGE SCALE GENOMIC DNA]</scope>
    <source>
        <strain evidence="2">Sxm20200214</strain>
        <tissue evidence="2">Leaf</tissue>
    </source>
</reference>
<keyword evidence="1" id="KW-1133">Transmembrane helix</keyword>
<dbReference type="Proteomes" id="UP000886595">
    <property type="component" value="Unassembled WGS sequence"/>
</dbReference>
<proteinExistence type="predicted"/>
<keyword evidence="1" id="KW-0472">Membrane</keyword>
<evidence type="ECO:0000256" key="1">
    <source>
        <dbReference type="SAM" id="Phobius"/>
    </source>
</evidence>
<protein>
    <submittedName>
        <fullName evidence="2">Uncharacterized protein</fullName>
    </submittedName>
</protein>
<comment type="caution">
    <text evidence="2">The sequence shown here is derived from an EMBL/GenBank/DDBJ whole genome shotgun (WGS) entry which is preliminary data.</text>
</comment>
<keyword evidence="3" id="KW-1185">Reference proteome</keyword>
<sequence length="72" mass="8182">MLEALQSAKTHRLLRLQLLLDSTVPFSAMRSWLDLIKITGFLWRNLVTLFTPLAVAFTMSVVSKLCSLITLF</sequence>
<accession>A0A8X7SDS5</accession>
<dbReference type="EMBL" id="JAAMPC010000007">
    <property type="protein sequence ID" value="KAG2302079.1"/>
    <property type="molecule type" value="Genomic_DNA"/>
</dbReference>
<organism evidence="2 3">
    <name type="scientific">Brassica carinata</name>
    <name type="common">Ethiopian mustard</name>
    <name type="synonym">Abyssinian cabbage</name>
    <dbReference type="NCBI Taxonomy" id="52824"/>
    <lineage>
        <taxon>Eukaryota</taxon>
        <taxon>Viridiplantae</taxon>
        <taxon>Streptophyta</taxon>
        <taxon>Embryophyta</taxon>
        <taxon>Tracheophyta</taxon>
        <taxon>Spermatophyta</taxon>
        <taxon>Magnoliopsida</taxon>
        <taxon>eudicotyledons</taxon>
        <taxon>Gunneridae</taxon>
        <taxon>Pentapetalae</taxon>
        <taxon>rosids</taxon>
        <taxon>malvids</taxon>
        <taxon>Brassicales</taxon>
        <taxon>Brassicaceae</taxon>
        <taxon>Brassiceae</taxon>
        <taxon>Brassica</taxon>
    </lineage>
</organism>
<dbReference type="AlphaFoldDB" id="A0A8X7SDS5"/>
<evidence type="ECO:0000313" key="2">
    <source>
        <dbReference type="EMBL" id="KAG2302079.1"/>
    </source>
</evidence>
<dbReference type="OrthoDB" id="10443357at2759"/>
<feature type="transmembrane region" description="Helical" evidence="1">
    <location>
        <begin position="49"/>
        <end position="71"/>
    </location>
</feature>